<dbReference type="Proteomes" id="UP001074726">
    <property type="component" value="Unassembled WGS sequence"/>
</dbReference>
<sequence length="470" mass="51091">MTLLGCLLTATPLLVGCAESVDGPSLVLTVVTPDEPEDPSGPAVQYFINEVHRLSSGTIRIDPVWDLTPEGVEDWDQVVGESVADGTYDLGLVPSRAWDVLGVNSLRALNTPFLISSDAAMRAVLRSDLRDELMADLPAAGVVGLDLWPGDMRRLFGYEEPLLRPADLADQKIRSPTSRTVTAYLEAMGAHVVQTERSPLNQRGLESGFDGAGTVILATGNAVMFPKVESLVANGDLRSRLQPAQWQILLDAASATRREQLQSFPDDEEWARDFCARGGEIVAASPADLAAFKGVGQQIRGDLEQDPETARLIDEVEAVVAAVPEPESLSGCPVDESGSAAPADDDTKALDGIYVTRVTRQDMAEAGATDPDVIRESTGRITWTLENGSWHHVVEADHYLSDSEQEGLYTYEDRSVTFFWGPDEVITGKVEIGEDGSLRFRDLRDNIPELQEPTEAFFGQPWRKIGDLSD</sequence>
<organism evidence="5 6">
    <name type="scientific">Nocardioides pini</name>
    <dbReference type="NCBI Taxonomy" id="2975053"/>
    <lineage>
        <taxon>Bacteria</taxon>
        <taxon>Bacillati</taxon>
        <taxon>Actinomycetota</taxon>
        <taxon>Actinomycetes</taxon>
        <taxon>Propionibacteriales</taxon>
        <taxon>Nocardioidaceae</taxon>
        <taxon>Nocardioides</taxon>
    </lineage>
</organism>
<dbReference type="InterPro" id="IPR038404">
    <property type="entry name" value="TRAP_DctP_sf"/>
</dbReference>
<accession>A0ABT4CDR5</accession>
<dbReference type="InterPro" id="IPR018389">
    <property type="entry name" value="DctP_fam"/>
</dbReference>
<gene>
    <name evidence="5" type="ORF">NYO98_08315</name>
</gene>
<comment type="caution">
    <text evidence="5">The sequence shown here is derived from an EMBL/GenBank/DDBJ whole genome shotgun (WGS) entry which is preliminary data.</text>
</comment>
<evidence type="ECO:0000313" key="6">
    <source>
        <dbReference type="Proteomes" id="UP001074726"/>
    </source>
</evidence>
<evidence type="ECO:0008006" key="7">
    <source>
        <dbReference type="Google" id="ProtNLM"/>
    </source>
</evidence>
<evidence type="ECO:0000313" key="5">
    <source>
        <dbReference type="EMBL" id="MCY4726279.1"/>
    </source>
</evidence>
<keyword evidence="3" id="KW-0732">Signal</keyword>
<evidence type="ECO:0000256" key="1">
    <source>
        <dbReference type="ARBA" id="ARBA00009023"/>
    </source>
</evidence>
<protein>
    <recommendedName>
        <fullName evidence="7">TRAP-type C4-dicarboxylate transport system, substrate-binding protein</fullName>
    </recommendedName>
</protein>
<reference evidence="5" key="1">
    <citation type="submission" date="2022-08" db="EMBL/GenBank/DDBJ databases">
        <title>Genome sequencing of Nocardioides sp. STR2.</title>
        <authorList>
            <person name="So Y."/>
        </authorList>
    </citation>
    <scope>NUCLEOTIDE SEQUENCE</scope>
    <source>
        <strain evidence="5">STR2</strain>
    </source>
</reference>
<evidence type="ECO:0000256" key="3">
    <source>
        <dbReference type="ARBA" id="ARBA00022729"/>
    </source>
</evidence>
<proteinExistence type="inferred from homology"/>
<evidence type="ECO:0000256" key="2">
    <source>
        <dbReference type="ARBA" id="ARBA00022448"/>
    </source>
</evidence>
<dbReference type="PANTHER" id="PTHR33376">
    <property type="match status" value="1"/>
</dbReference>
<keyword evidence="2" id="KW-0813">Transport</keyword>
<dbReference type="PANTHER" id="PTHR33376:SF7">
    <property type="entry name" value="C4-DICARBOXYLATE-BINDING PROTEIN DCTB"/>
    <property type="match status" value="1"/>
</dbReference>
<dbReference type="Gene3D" id="3.40.190.170">
    <property type="entry name" value="Bacterial extracellular solute-binding protein, family 7"/>
    <property type="match status" value="1"/>
</dbReference>
<dbReference type="EMBL" id="JAPPUX010000002">
    <property type="protein sequence ID" value="MCY4726279.1"/>
    <property type="molecule type" value="Genomic_DNA"/>
</dbReference>
<name>A0ABT4CDR5_9ACTN</name>
<dbReference type="Pfam" id="PF03480">
    <property type="entry name" value="DctP"/>
    <property type="match status" value="1"/>
</dbReference>
<feature type="region of interest" description="Disordered" evidence="4">
    <location>
        <begin position="327"/>
        <end position="346"/>
    </location>
</feature>
<keyword evidence="6" id="KW-1185">Reference proteome</keyword>
<comment type="similarity">
    <text evidence="1">Belongs to the bacterial solute-binding protein 7 family.</text>
</comment>
<evidence type="ECO:0000256" key="4">
    <source>
        <dbReference type="SAM" id="MobiDB-lite"/>
    </source>
</evidence>